<dbReference type="PANTHER" id="PTHR24100">
    <property type="entry name" value="BUTYROPHILIN"/>
    <property type="match status" value="1"/>
</dbReference>
<dbReference type="InterPro" id="IPR013783">
    <property type="entry name" value="Ig-like_fold"/>
</dbReference>
<sequence>MYNKVFLSPVCSSVLLAAQTQLIGSHQPIVALVGDDVLLPCHLEPAVSVTYETVVWTKAGLEPKYIYYHQDGRLLFEKQNPSYFLRTRLFRDEMPSGNVSMKIFKVKLSDAATYKCSLPAMKKEADVELIVGQSDVIGSDQPVKVLVSDDIILPCHLEPPLDVTTLSVEWRRGPALVHVYRNRRDDPVSQDQNFKGRTSLFPDEMTRGNISLKLTNVTEQDAGNTPALFPNCTEALLHLLLVSTDKLKQFEMQ</sequence>
<evidence type="ECO:0000256" key="1">
    <source>
        <dbReference type="ARBA" id="ARBA00004370"/>
    </source>
</evidence>
<evidence type="ECO:0000313" key="8">
    <source>
        <dbReference type="Ensembl" id="ENSSAUP00010015199.1"/>
    </source>
</evidence>
<evidence type="ECO:0000256" key="4">
    <source>
        <dbReference type="ARBA" id="ARBA00023157"/>
    </source>
</evidence>
<dbReference type="GO" id="GO:0050863">
    <property type="term" value="P:regulation of T cell activation"/>
    <property type="evidence" value="ECO:0007669"/>
    <property type="project" value="UniProtKB-ARBA"/>
</dbReference>
<dbReference type="InterPro" id="IPR050504">
    <property type="entry name" value="IgSF_BTN/MOG"/>
</dbReference>
<accession>A0A671UMS2</accession>
<dbReference type="PROSITE" id="PS50835">
    <property type="entry name" value="IG_LIKE"/>
    <property type="match status" value="1"/>
</dbReference>
<dbReference type="Proteomes" id="UP000472265">
    <property type="component" value="Unassembled WGS sequence"/>
</dbReference>
<dbReference type="PANTHER" id="PTHR24100:SF151">
    <property type="entry name" value="ICOS LIGAND"/>
    <property type="match status" value="1"/>
</dbReference>
<feature type="domain" description="Ig-like" evidence="7">
    <location>
        <begin position="9"/>
        <end position="128"/>
    </location>
</feature>
<dbReference type="InterPro" id="IPR013106">
    <property type="entry name" value="Ig_V-set"/>
</dbReference>
<evidence type="ECO:0000256" key="6">
    <source>
        <dbReference type="ARBA" id="ARBA00023319"/>
    </source>
</evidence>
<protein>
    <recommendedName>
        <fullName evidence="7">Ig-like domain-containing protein</fullName>
    </recommendedName>
</protein>
<evidence type="ECO:0000256" key="2">
    <source>
        <dbReference type="ARBA" id="ARBA00022729"/>
    </source>
</evidence>
<dbReference type="SMART" id="SM00409">
    <property type="entry name" value="IG"/>
    <property type="match status" value="2"/>
</dbReference>
<keyword evidence="4" id="KW-1015">Disulfide bond</keyword>
<dbReference type="FunFam" id="2.60.40.10:FF:000142">
    <property type="entry name" value="V-set domain-containing T-cell activation inhibitor 1"/>
    <property type="match status" value="2"/>
</dbReference>
<evidence type="ECO:0000256" key="3">
    <source>
        <dbReference type="ARBA" id="ARBA00023136"/>
    </source>
</evidence>
<evidence type="ECO:0000256" key="5">
    <source>
        <dbReference type="ARBA" id="ARBA00023180"/>
    </source>
</evidence>
<dbReference type="Gene3D" id="2.60.40.10">
    <property type="entry name" value="Immunoglobulins"/>
    <property type="match status" value="2"/>
</dbReference>
<dbReference type="GeneTree" id="ENSGT01050000244843"/>
<keyword evidence="6" id="KW-0393">Immunoglobulin domain</keyword>
<dbReference type="GO" id="GO:0016020">
    <property type="term" value="C:membrane"/>
    <property type="evidence" value="ECO:0007669"/>
    <property type="project" value="UniProtKB-SubCell"/>
</dbReference>
<organism evidence="8 9">
    <name type="scientific">Sparus aurata</name>
    <name type="common">Gilthead sea bream</name>
    <dbReference type="NCBI Taxonomy" id="8175"/>
    <lineage>
        <taxon>Eukaryota</taxon>
        <taxon>Metazoa</taxon>
        <taxon>Chordata</taxon>
        <taxon>Craniata</taxon>
        <taxon>Vertebrata</taxon>
        <taxon>Euteleostomi</taxon>
        <taxon>Actinopterygii</taxon>
        <taxon>Neopterygii</taxon>
        <taxon>Teleostei</taxon>
        <taxon>Neoteleostei</taxon>
        <taxon>Acanthomorphata</taxon>
        <taxon>Eupercaria</taxon>
        <taxon>Spariformes</taxon>
        <taxon>Sparidae</taxon>
        <taxon>Sparus</taxon>
    </lineage>
</organism>
<proteinExistence type="predicted"/>
<name>A0A671UMS2_SPAAU</name>
<dbReference type="FunCoup" id="A0A671UMS2">
    <property type="interactions" value="167"/>
</dbReference>
<comment type="subcellular location">
    <subcellularLocation>
        <location evidence="1">Membrane</location>
    </subcellularLocation>
</comment>
<keyword evidence="9" id="KW-1185">Reference proteome</keyword>
<dbReference type="AlphaFoldDB" id="A0A671UMS2"/>
<dbReference type="OMA" id="WRYRDSK"/>
<dbReference type="InterPro" id="IPR036179">
    <property type="entry name" value="Ig-like_dom_sf"/>
</dbReference>
<dbReference type="InParanoid" id="A0A671UMS2"/>
<evidence type="ECO:0000259" key="7">
    <source>
        <dbReference type="PROSITE" id="PS50835"/>
    </source>
</evidence>
<dbReference type="SUPFAM" id="SSF48726">
    <property type="entry name" value="Immunoglobulin"/>
    <property type="match status" value="2"/>
</dbReference>
<dbReference type="InterPro" id="IPR007110">
    <property type="entry name" value="Ig-like_dom"/>
</dbReference>
<reference evidence="8" key="1">
    <citation type="submission" date="2025-08" db="UniProtKB">
        <authorList>
            <consortium name="Ensembl"/>
        </authorList>
    </citation>
    <scope>IDENTIFICATION</scope>
</reference>
<dbReference type="GO" id="GO:1903037">
    <property type="term" value="P:regulation of leukocyte cell-cell adhesion"/>
    <property type="evidence" value="ECO:0007669"/>
    <property type="project" value="UniProtKB-ARBA"/>
</dbReference>
<keyword evidence="5" id="KW-0325">Glycoprotein</keyword>
<dbReference type="InterPro" id="IPR003599">
    <property type="entry name" value="Ig_sub"/>
</dbReference>
<dbReference type="Pfam" id="PF07686">
    <property type="entry name" value="V-set"/>
    <property type="match status" value="2"/>
</dbReference>
<reference evidence="8" key="2">
    <citation type="submission" date="2025-09" db="UniProtKB">
        <authorList>
            <consortium name="Ensembl"/>
        </authorList>
    </citation>
    <scope>IDENTIFICATION</scope>
</reference>
<evidence type="ECO:0000313" key="9">
    <source>
        <dbReference type="Proteomes" id="UP000472265"/>
    </source>
</evidence>
<dbReference type="Ensembl" id="ENSSAUT00010016120.1">
    <property type="protein sequence ID" value="ENSSAUP00010015199.1"/>
    <property type="gene ID" value="ENSSAUG00010007066.1"/>
</dbReference>
<keyword evidence="2" id="KW-0732">Signal</keyword>
<keyword evidence="3" id="KW-0472">Membrane</keyword>